<dbReference type="EMBL" id="SDIF01000139">
    <property type="protein sequence ID" value="RXS59517.1"/>
    <property type="molecule type" value="Genomic_DNA"/>
</dbReference>
<reference evidence="3 4" key="1">
    <citation type="submission" date="2019-01" db="EMBL/GenBank/DDBJ databases">
        <title>Draft genome sequences of the type strain Streptomyces sioyaensis DSM 40032 and its novel strain, TM32, a thermotolerant antibiotics-producing actinobacterium.</title>
        <authorList>
            <person name="Nakaew N."/>
            <person name="Lumyong S."/>
            <person name="Sloan W.T."/>
            <person name="Sungthong R."/>
        </authorList>
    </citation>
    <scope>NUCLEOTIDE SEQUENCE [LARGE SCALE GENOMIC DNA]</scope>
    <source>
        <strain evidence="3 4">DSM 40032</strain>
    </source>
</reference>
<keyword evidence="2" id="KW-0812">Transmembrane</keyword>
<evidence type="ECO:0000256" key="1">
    <source>
        <dbReference type="SAM" id="MobiDB-lite"/>
    </source>
</evidence>
<dbReference type="AlphaFoldDB" id="A0A4Q1QTQ1"/>
<dbReference type="PROSITE" id="PS51318">
    <property type="entry name" value="TAT"/>
    <property type="match status" value="1"/>
</dbReference>
<keyword evidence="2" id="KW-1133">Transmembrane helix</keyword>
<evidence type="ECO:0000256" key="2">
    <source>
        <dbReference type="SAM" id="Phobius"/>
    </source>
</evidence>
<dbReference type="RefSeq" id="WP_129250803.1">
    <property type="nucleotide sequence ID" value="NZ_JABZEL010000009.1"/>
</dbReference>
<accession>A0A4Q1QTQ1</accession>
<keyword evidence="2" id="KW-0472">Membrane</keyword>
<dbReference type="GeneID" id="95782950"/>
<name>A0A4Q1QTQ1_9ACTN</name>
<evidence type="ECO:0000313" key="3">
    <source>
        <dbReference type="EMBL" id="RXS59517.1"/>
    </source>
</evidence>
<gene>
    <name evidence="3" type="ORF">EST54_29710</name>
</gene>
<dbReference type="Proteomes" id="UP000289482">
    <property type="component" value="Unassembled WGS sequence"/>
</dbReference>
<protein>
    <submittedName>
        <fullName evidence="3">Uncharacterized protein</fullName>
    </submittedName>
</protein>
<feature type="region of interest" description="Disordered" evidence="1">
    <location>
        <begin position="1"/>
        <end position="47"/>
    </location>
</feature>
<proteinExistence type="predicted"/>
<comment type="caution">
    <text evidence="3">The sequence shown here is derived from an EMBL/GenBank/DDBJ whole genome shotgun (WGS) entry which is preliminary data.</text>
</comment>
<dbReference type="InterPro" id="IPR006311">
    <property type="entry name" value="TAT_signal"/>
</dbReference>
<feature type="compositionally biased region" description="Pro residues" evidence="1">
    <location>
        <begin position="19"/>
        <end position="33"/>
    </location>
</feature>
<feature type="transmembrane region" description="Helical" evidence="2">
    <location>
        <begin position="52"/>
        <end position="73"/>
    </location>
</feature>
<sequence length="90" mass="8798">MPRTPSAPSPLTDSDLLSPPLPAPPPCEVPHFPPVRAGGGRPRLGRTTRRRLLAAGLATAAAVLAGGGSYGAVRAAPATGCPSPAAGGGR</sequence>
<keyword evidence="4" id="KW-1185">Reference proteome</keyword>
<feature type="compositionally biased region" description="Low complexity" evidence="1">
    <location>
        <begin position="9"/>
        <end position="18"/>
    </location>
</feature>
<organism evidence="3 4">
    <name type="scientific">Streptomyces sioyaensis</name>
    <dbReference type="NCBI Taxonomy" id="67364"/>
    <lineage>
        <taxon>Bacteria</taxon>
        <taxon>Bacillati</taxon>
        <taxon>Actinomycetota</taxon>
        <taxon>Actinomycetes</taxon>
        <taxon>Kitasatosporales</taxon>
        <taxon>Streptomycetaceae</taxon>
        <taxon>Streptomyces</taxon>
    </lineage>
</organism>
<evidence type="ECO:0000313" key="4">
    <source>
        <dbReference type="Proteomes" id="UP000289482"/>
    </source>
</evidence>